<feature type="domain" description="Pyruvate carboxyltransferase" evidence="4">
    <location>
        <begin position="4"/>
        <end position="272"/>
    </location>
</feature>
<dbReference type="PROSITE" id="PS50991">
    <property type="entry name" value="PYR_CT"/>
    <property type="match status" value="1"/>
</dbReference>
<dbReference type="Proteomes" id="UP001161422">
    <property type="component" value="Unassembled WGS sequence"/>
</dbReference>
<gene>
    <name evidence="5" type="primary">hmgL</name>
    <name evidence="5" type="ORF">GCM10007895_16750</name>
</gene>
<accession>A0AA37VWS2</accession>
<dbReference type="GO" id="GO:0006552">
    <property type="term" value="P:L-leucine catabolic process"/>
    <property type="evidence" value="ECO:0007669"/>
    <property type="project" value="TreeGrafter"/>
</dbReference>
<dbReference type="InterPro" id="IPR043594">
    <property type="entry name" value="HMGL"/>
</dbReference>
<keyword evidence="2" id="KW-0479">Metal-binding</keyword>
<dbReference type="Pfam" id="PF00682">
    <property type="entry name" value="HMGL-like"/>
    <property type="match status" value="1"/>
</dbReference>
<reference evidence="5" key="2">
    <citation type="submission" date="2023-01" db="EMBL/GenBank/DDBJ databases">
        <title>Draft genome sequence of Paraferrimonas sedimenticola strain NBRC 101628.</title>
        <authorList>
            <person name="Sun Q."/>
            <person name="Mori K."/>
        </authorList>
    </citation>
    <scope>NUCLEOTIDE SEQUENCE</scope>
    <source>
        <strain evidence="5">NBRC 101628</strain>
    </source>
</reference>
<proteinExistence type="inferred from homology"/>
<dbReference type="InterPro" id="IPR000891">
    <property type="entry name" value="PYR_CT"/>
</dbReference>
<dbReference type="FunFam" id="3.20.20.70:FF:000071">
    <property type="entry name" value="Hydroxymethylglutaryl-CoA lyase"/>
    <property type="match status" value="1"/>
</dbReference>
<dbReference type="SUPFAM" id="SSF51569">
    <property type="entry name" value="Aldolase"/>
    <property type="match status" value="1"/>
</dbReference>
<dbReference type="GO" id="GO:0046872">
    <property type="term" value="F:metal ion binding"/>
    <property type="evidence" value="ECO:0007669"/>
    <property type="project" value="UniProtKB-KW"/>
</dbReference>
<dbReference type="PANTHER" id="PTHR42738">
    <property type="entry name" value="HYDROXYMETHYLGLUTARYL-COA LYASE"/>
    <property type="match status" value="1"/>
</dbReference>
<evidence type="ECO:0000313" key="6">
    <source>
        <dbReference type="Proteomes" id="UP001161422"/>
    </source>
</evidence>
<reference evidence="5" key="1">
    <citation type="journal article" date="2014" name="Int. J. Syst. Evol. Microbiol.">
        <title>Complete genome sequence of Corynebacterium casei LMG S-19264T (=DSM 44701T), isolated from a smear-ripened cheese.</title>
        <authorList>
            <consortium name="US DOE Joint Genome Institute (JGI-PGF)"/>
            <person name="Walter F."/>
            <person name="Albersmeier A."/>
            <person name="Kalinowski J."/>
            <person name="Ruckert C."/>
        </authorList>
    </citation>
    <scope>NUCLEOTIDE SEQUENCE</scope>
    <source>
        <strain evidence="5">NBRC 101628</strain>
    </source>
</reference>
<comment type="similarity">
    <text evidence="1">Belongs to the HMG-CoA lyase family.</text>
</comment>
<dbReference type="AlphaFoldDB" id="A0AA37VWS2"/>
<evidence type="ECO:0000313" key="5">
    <source>
        <dbReference type="EMBL" id="GLP96369.1"/>
    </source>
</evidence>
<evidence type="ECO:0000256" key="2">
    <source>
        <dbReference type="ARBA" id="ARBA00022723"/>
    </source>
</evidence>
<evidence type="ECO:0000259" key="4">
    <source>
        <dbReference type="PROSITE" id="PS50991"/>
    </source>
</evidence>
<dbReference type="Gene3D" id="3.20.20.70">
    <property type="entry name" value="Aldolase class I"/>
    <property type="match status" value="1"/>
</dbReference>
<dbReference type="CDD" id="cd07938">
    <property type="entry name" value="DRE_TIM_HMGL"/>
    <property type="match status" value="1"/>
</dbReference>
<sequence>MAMVTITDVGPRDGLQNQAKHLSVAERVELIQGLVDAGVNSIEAGAFVSPKAVPAMAGADELFAQIQPLQSRCQFQALIPNVRGYQAAVAAGAKKILFVLCANDTMNMKNVRMTRQQSVEQLKELLAMAKADGVKILTCIAVAWRCPFEGKTDPEQVIALAQLLTEMGADDLVIADTIGAANPMEVESLMSRLVKAHGADKIAVHFHDTRAMGLANAYAAYQAGVRRFDASVGGLGGCPFAPGATGNVTTEDLVMMFEQMGVDTGIDLEKLMAVGRRAGELTETQTGGRARDWRELQVSRGQSLR</sequence>
<evidence type="ECO:0000256" key="3">
    <source>
        <dbReference type="ARBA" id="ARBA00023239"/>
    </source>
</evidence>
<keyword evidence="3 5" id="KW-0456">Lyase</keyword>
<dbReference type="PANTHER" id="PTHR42738:SF7">
    <property type="entry name" value="HYDROXYMETHYLGLUTARYL-COA LYASE"/>
    <property type="match status" value="1"/>
</dbReference>
<dbReference type="NCBIfam" id="NF004283">
    <property type="entry name" value="PRK05692.1"/>
    <property type="match status" value="1"/>
</dbReference>
<organism evidence="5 6">
    <name type="scientific">Paraferrimonas sedimenticola</name>
    <dbReference type="NCBI Taxonomy" id="375674"/>
    <lineage>
        <taxon>Bacteria</taxon>
        <taxon>Pseudomonadati</taxon>
        <taxon>Pseudomonadota</taxon>
        <taxon>Gammaproteobacteria</taxon>
        <taxon>Alteromonadales</taxon>
        <taxon>Ferrimonadaceae</taxon>
        <taxon>Paraferrimonas</taxon>
    </lineage>
</organism>
<protein>
    <submittedName>
        <fullName evidence="5">Hydroxymethylglutaryl-CoA lyase</fullName>
    </submittedName>
</protein>
<comment type="caution">
    <text evidence="5">The sequence shown here is derived from an EMBL/GenBank/DDBJ whole genome shotgun (WGS) entry which is preliminary data.</text>
</comment>
<name>A0AA37VWS2_9GAMM</name>
<dbReference type="RefSeq" id="WP_095505196.1">
    <property type="nucleotide sequence ID" value="NZ_BSNC01000004.1"/>
</dbReference>
<evidence type="ECO:0000256" key="1">
    <source>
        <dbReference type="ARBA" id="ARBA00009405"/>
    </source>
</evidence>
<keyword evidence="6" id="KW-1185">Reference proteome</keyword>
<dbReference type="EMBL" id="BSNC01000004">
    <property type="protein sequence ID" value="GLP96369.1"/>
    <property type="molecule type" value="Genomic_DNA"/>
</dbReference>
<dbReference type="InterPro" id="IPR013785">
    <property type="entry name" value="Aldolase_TIM"/>
</dbReference>
<dbReference type="GO" id="GO:0046951">
    <property type="term" value="P:ketone body biosynthetic process"/>
    <property type="evidence" value="ECO:0007669"/>
    <property type="project" value="TreeGrafter"/>
</dbReference>
<dbReference type="GO" id="GO:0004419">
    <property type="term" value="F:hydroxymethylglutaryl-CoA lyase activity"/>
    <property type="evidence" value="ECO:0007669"/>
    <property type="project" value="TreeGrafter"/>
</dbReference>